<dbReference type="OrthoDB" id="3437016at2759"/>
<feature type="transmembrane region" description="Helical" evidence="8">
    <location>
        <begin position="201"/>
        <end position="221"/>
    </location>
</feature>
<dbReference type="GO" id="GO:0046943">
    <property type="term" value="F:carboxylic acid transmembrane transporter activity"/>
    <property type="evidence" value="ECO:0007669"/>
    <property type="project" value="UniProtKB-ARBA"/>
</dbReference>
<feature type="transmembrane region" description="Helical" evidence="8">
    <location>
        <begin position="537"/>
        <end position="556"/>
    </location>
</feature>
<keyword evidence="3" id="KW-0813">Transport</keyword>
<evidence type="ECO:0000256" key="1">
    <source>
        <dbReference type="ARBA" id="ARBA00004127"/>
    </source>
</evidence>
<dbReference type="Pfam" id="PF07690">
    <property type="entry name" value="MFS_1"/>
    <property type="match status" value="1"/>
</dbReference>
<feature type="domain" description="Major facilitator superfamily (MFS) profile" evidence="9">
    <location>
        <begin position="72"/>
        <end position="561"/>
    </location>
</feature>
<feature type="transmembrane region" description="Helical" evidence="8">
    <location>
        <begin position="362"/>
        <end position="383"/>
    </location>
</feature>
<evidence type="ECO:0000256" key="3">
    <source>
        <dbReference type="ARBA" id="ARBA00022448"/>
    </source>
</evidence>
<keyword evidence="6 8" id="KW-0472">Membrane</keyword>
<dbReference type="CDD" id="cd17502">
    <property type="entry name" value="MFS_Azr1_MDR_like"/>
    <property type="match status" value="1"/>
</dbReference>
<feature type="transmembrane region" description="Helical" evidence="8">
    <location>
        <begin position="332"/>
        <end position="356"/>
    </location>
</feature>
<dbReference type="InterPro" id="IPR020846">
    <property type="entry name" value="MFS_dom"/>
</dbReference>
<sequence>MDASERTPLLASDGDTDNGQNKLYGGAVGASTKQQVVDSHEVEEGNLHENGVDDNEVAFKDSEEAQKQLKYIIPAMSVGIFLSAIDQTIIVASYGKIGSDLDALNLTSWVATSYFLTLTSFQPLYGRLSDIFGRKQCLLFAYVIFGLGCVMCGLAKNIHQLIAARMFQGIGGGGMTTVVVIILSDIVPLRDRGVWQGVINIIYACGSSTGAPLGGLLADYIGWRWAFLGQGPLCLVAIMSVTFWLHLPARDESHWKEKLRRIDFFGALTLVLAVFCFLLGMDRGSNVSWTLPLTLASLGGAVILLIVFFLVESYVAIAPFAPGHIIFDKALFPFYATNFLSSAAWMATIFYIPLFYQASQGFSARNAGIMLLPSTMTSVWGSLGSGLMMRKTGRFYALTLKGCALSIIGQLAIFLSAGMLFDSTLGIIAGSVIGAFGSGISITTTLVGLISNTTPEDQAIVTACSYLFRTTGSVIGLSTASTLVQQSLRLNLRSALHDNADIEKIVSGVRQSLDYIKQLEPLTRDIVRRAYGNAVDLAFGGMVFIAVLGIGSAICIKEQKLTR</sequence>
<dbReference type="PANTHER" id="PTHR23501">
    <property type="entry name" value="MAJOR FACILITATOR SUPERFAMILY"/>
    <property type="match status" value="1"/>
</dbReference>
<comment type="caution">
    <text evidence="10">The sequence shown here is derived from an EMBL/GenBank/DDBJ whole genome shotgun (WGS) entry which is preliminary data.</text>
</comment>
<evidence type="ECO:0000256" key="8">
    <source>
        <dbReference type="SAM" id="Phobius"/>
    </source>
</evidence>
<feature type="transmembrane region" description="Helical" evidence="8">
    <location>
        <begin position="227"/>
        <end position="247"/>
    </location>
</feature>
<dbReference type="SUPFAM" id="SSF103473">
    <property type="entry name" value="MFS general substrate transporter"/>
    <property type="match status" value="2"/>
</dbReference>
<feature type="transmembrane region" description="Helical" evidence="8">
    <location>
        <begin position="259"/>
        <end position="281"/>
    </location>
</feature>
<dbReference type="InterPro" id="IPR036259">
    <property type="entry name" value="MFS_trans_sf"/>
</dbReference>
<dbReference type="InterPro" id="IPR011701">
    <property type="entry name" value="MFS"/>
</dbReference>
<keyword evidence="11" id="KW-1185">Reference proteome</keyword>
<feature type="transmembrane region" description="Helical" evidence="8">
    <location>
        <begin position="106"/>
        <end position="125"/>
    </location>
</feature>
<dbReference type="AlphaFoldDB" id="A0A168C798"/>
<feature type="transmembrane region" description="Helical" evidence="8">
    <location>
        <begin position="287"/>
        <end position="311"/>
    </location>
</feature>
<organism evidence="10 11">
    <name type="scientific">Ascosphaera apis ARSEF 7405</name>
    <dbReference type="NCBI Taxonomy" id="392613"/>
    <lineage>
        <taxon>Eukaryota</taxon>
        <taxon>Fungi</taxon>
        <taxon>Dikarya</taxon>
        <taxon>Ascomycota</taxon>
        <taxon>Pezizomycotina</taxon>
        <taxon>Eurotiomycetes</taxon>
        <taxon>Eurotiomycetidae</taxon>
        <taxon>Onygenales</taxon>
        <taxon>Ascosphaeraceae</taxon>
        <taxon>Ascosphaera</taxon>
    </lineage>
</organism>
<feature type="transmembrane region" description="Helical" evidence="8">
    <location>
        <begin position="71"/>
        <end position="94"/>
    </location>
</feature>
<evidence type="ECO:0000313" key="11">
    <source>
        <dbReference type="Proteomes" id="UP000242877"/>
    </source>
</evidence>
<evidence type="ECO:0000256" key="6">
    <source>
        <dbReference type="ARBA" id="ARBA00023136"/>
    </source>
</evidence>
<feature type="transmembrane region" description="Helical" evidence="8">
    <location>
        <begin position="395"/>
        <end position="421"/>
    </location>
</feature>
<dbReference type="Gene3D" id="1.20.1250.20">
    <property type="entry name" value="MFS general substrate transporter like domains"/>
    <property type="match status" value="1"/>
</dbReference>
<evidence type="ECO:0000256" key="5">
    <source>
        <dbReference type="ARBA" id="ARBA00022989"/>
    </source>
</evidence>
<feature type="region of interest" description="Disordered" evidence="7">
    <location>
        <begin position="1"/>
        <end position="21"/>
    </location>
</feature>
<dbReference type="GO" id="GO:0012505">
    <property type="term" value="C:endomembrane system"/>
    <property type="evidence" value="ECO:0007669"/>
    <property type="project" value="UniProtKB-SubCell"/>
</dbReference>
<feature type="transmembrane region" description="Helical" evidence="8">
    <location>
        <begin position="170"/>
        <end position="189"/>
    </location>
</feature>
<feature type="transmembrane region" description="Helical" evidence="8">
    <location>
        <begin position="427"/>
        <end position="451"/>
    </location>
</feature>
<dbReference type="EMBL" id="AZGZ01000003">
    <property type="protein sequence ID" value="KZZ96236.1"/>
    <property type="molecule type" value="Genomic_DNA"/>
</dbReference>
<evidence type="ECO:0000256" key="7">
    <source>
        <dbReference type="SAM" id="MobiDB-lite"/>
    </source>
</evidence>
<protein>
    <submittedName>
        <fullName evidence="10">Major Facilitator Superfamily protein</fullName>
    </submittedName>
</protein>
<keyword evidence="4 8" id="KW-0812">Transmembrane</keyword>
<feature type="transmembrane region" description="Helical" evidence="8">
    <location>
        <begin position="137"/>
        <end position="158"/>
    </location>
</feature>
<reference evidence="10 11" key="1">
    <citation type="journal article" date="2016" name="Genome Biol. Evol.">
        <title>Divergent and convergent evolution of fungal pathogenicity.</title>
        <authorList>
            <person name="Shang Y."/>
            <person name="Xiao G."/>
            <person name="Zheng P."/>
            <person name="Cen K."/>
            <person name="Zhan S."/>
            <person name="Wang C."/>
        </authorList>
    </citation>
    <scope>NUCLEOTIDE SEQUENCE [LARGE SCALE GENOMIC DNA]</scope>
    <source>
        <strain evidence="10 11">ARSEF 7405</strain>
    </source>
</reference>
<dbReference type="PROSITE" id="PS50850">
    <property type="entry name" value="MFS"/>
    <property type="match status" value="1"/>
</dbReference>
<dbReference type="PANTHER" id="PTHR23501:SF84">
    <property type="entry name" value="VACUOLAR MEMBRANE AMINO ACID UPTAKE TRANSPORTER FNX2"/>
    <property type="match status" value="1"/>
</dbReference>
<accession>A0A168C798</accession>
<name>A0A168C798_9EURO</name>
<dbReference type="VEuPathDB" id="FungiDB:AAP_01009"/>
<evidence type="ECO:0000256" key="2">
    <source>
        <dbReference type="ARBA" id="ARBA00008335"/>
    </source>
</evidence>
<evidence type="ECO:0000256" key="4">
    <source>
        <dbReference type="ARBA" id="ARBA00022692"/>
    </source>
</evidence>
<dbReference type="GO" id="GO:0000329">
    <property type="term" value="C:fungal-type vacuole membrane"/>
    <property type="evidence" value="ECO:0007669"/>
    <property type="project" value="TreeGrafter"/>
</dbReference>
<comment type="subcellular location">
    <subcellularLocation>
        <location evidence="1">Endomembrane system</location>
        <topology evidence="1">Multi-pass membrane protein</topology>
    </subcellularLocation>
</comment>
<keyword evidence="5 8" id="KW-1133">Transmembrane helix</keyword>
<dbReference type="FunFam" id="1.20.1720.10:FF:000013">
    <property type="entry name" value="Related to multidrug resistance proteins"/>
    <property type="match status" value="1"/>
</dbReference>
<proteinExistence type="inferred from homology"/>
<comment type="similarity">
    <text evidence="2">Belongs to the major facilitator superfamily.</text>
</comment>
<dbReference type="GO" id="GO:0015174">
    <property type="term" value="F:basic amino acid transmembrane transporter activity"/>
    <property type="evidence" value="ECO:0007669"/>
    <property type="project" value="TreeGrafter"/>
</dbReference>
<evidence type="ECO:0000313" key="10">
    <source>
        <dbReference type="EMBL" id="KZZ96236.1"/>
    </source>
</evidence>
<evidence type="ECO:0000259" key="9">
    <source>
        <dbReference type="PROSITE" id="PS50850"/>
    </source>
</evidence>
<dbReference type="Proteomes" id="UP000242877">
    <property type="component" value="Unassembled WGS sequence"/>
</dbReference>
<gene>
    <name evidence="10" type="ORF">AAP_01009</name>
</gene>
<dbReference type="Gene3D" id="1.20.1720.10">
    <property type="entry name" value="Multidrug resistance protein D"/>
    <property type="match status" value="1"/>
</dbReference>